<sequence length="74" mass="8450">MKPPVLISIITFVILFALHQDSWNWGNTTLLFGFMPIGLAYHAGFSIVAALFWFLVSKFAWPHAIEKWADEPND</sequence>
<gene>
    <name evidence="2" type="ORF">ACFQY0_19765</name>
</gene>
<evidence type="ECO:0000313" key="3">
    <source>
        <dbReference type="Proteomes" id="UP001596472"/>
    </source>
</evidence>
<dbReference type="Proteomes" id="UP001596472">
    <property type="component" value="Unassembled WGS sequence"/>
</dbReference>
<protein>
    <submittedName>
        <fullName evidence="2">DUF3311 domain-containing protein</fullName>
    </submittedName>
</protein>
<organism evidence="2 3">
    <name type="scientific">Haloferula chungangensis</name>
    <dbReference type="NCBI Taxonomy" id="1048331"/>
    <lineage>
        <taxon>Bacteria</taxon>
        <taxon>Pseudomonadati</taxon>
        <taxon>Verrucomicrobiota</taxon>
        <taxon>Verrucomicrobiia</taxon>
        <taxon>Verrucomicrobiales</taxon>
        <taxon>Verrucomicrobiaceae</taxon>
        <taxon>Haloferula</taxon>
    </lineage>
</organism>
<keyword evidence="1" id="KW-0472">Membrane</keyword>
<evidence type="ECO:0000256" key="1">
    <source>
        <dbReference type="SAM" id="Phobius"/>
    </source>
</evidence>
<keyword evidence="3" id="KW-1185">Reference proteome</keyword>
<keyword evidence="1" id="KW-1133">Transmembrane helix</keyword>
<dbReference type="InterPro" id="IPR021741">
    <property type="entry name" value="DUF3311"/>
</dbReference>
<proteinExistence type="predicted"/>
<comment type="caution">
    <text evidence="2">The sequence shown here is derived from an EMBL/GenBank/DDBJ whole genome shotgun (WGS) entry which is preliminary data.</text>
</comment>
<keyword evidence="1" id="KW-0812">Transmembrane</keyword>
<accession>A0ABW2LD04</accession>
<reference evidence="3" key="1">
    <citation type="journal article" date="2019" name="Int. J. Syst. Evol. Microbiol.">
        <title>The Global Catalogue of Microorganisms (GCM) 10K type strain sequencing project: providing services to taxonomists for standard genome sequencing and annotation.</title>
        <authorList>
            <consortium name="The Broad Institute Genomics Platform"/>
            <consortium name="The Broad Institute Genome Sequencing Center for Infectious Disease"/>
            <person name="Wu L."/>
            <person name="Ma J."/>
        </authorList>
    </citation>
    <scope>NUCLEOTIDE SEQUENCE [LARGE SCALE GENOMIC DNA]</scope>
    <source>
        <strain evidence="3">CGMCC 4.1467</strain>
    </source>
</reference>
<evidence type="ECO:0000313" key="2">
    <source>
        <dbReference type="EMBL" id="MFC7339440.1"/>
    </source>
</evidence>
<dbReference type="RefSeq" id="WP_379716262.1">
    <property type="nucleotide sequence ID" value="NZ_JBHTBS010000017.1"/>
</dbReference>
<name>A0ABW2LD04_9BACT</name>
<dbReference type="Pfam" id="PF11755">
    <property type="entry name" value="DUF3311"/>
    <property type="match status" value="1"/>
</dbReference>
<feature type="transmembrane region" description="Helical" evidence="1">
    <location>
        <begin position="30"/>
        <end position="56"/>
    </location>
</feature>
<dbReference type="EMBL" id="JBHTBS010000017">
    <property type="protein sequence ID" value="MFC7339440.1"/>
    <property type="molecule type" value="Genomic_DNA"/>
</dbReference>